<keyword evidence="2 9" id="KW-0813">Transport</keyword>
<evidence type="ECO:0000259" key="13">
    <source>
        <dbReference type="Pfam" id="PF00593"/>
    </source>
</evidence>
<sequence>MAKKTRLHLAQAAVVSALACPVLAEAQTVPQTTTTSAPSSVAGDTGNAKTAKLLGTSKSKASNAETVTVVGSALSQAANQNANPVQIITAKQIQQTSAVTIGDYLQRLPSVGSQAQQNTVPNGGDGIACTDIRNLGINRVLVLIDGKRQVQTFGNGGSCVNLNAIPIDQVASIEILKDGGSELYGADAVSGVINIKLKHDINGAGIDLRGGTTDVWDGKTGKLSAYKGMDFAQGRGNITLFGQYQVTDGIMQKDRPWAARPWLSNTLIGQQPSFGSGLTGNTRVIDPNGNFDLVSNGTGGGPNGFHDKGPSDNFPYYNYQSLTNELQESNLSADGHFDVNDHAQIYGDVRYTHQTAANQLAPLGVEGSSTPSTLPSAYVLPAGNPYNIWGEDVDLYKRAVEVGPREYKESFDTTQILGGVRGRIVGHWNYDASYTYGLSRGEFTTDNMVDYGNALRQLGVQQVDPTNPGSAVVYNPAVCQQSVGCNLTNPFAPLNLQDAAYQRYNQVDHDSYQMRDFNLRVDNSEVAHLPWAHGGAFGLAMGLEHRSEQANYSPDPVAEVGELGGGASYTGGGYDTTEAYIEGRLQLLHDVPFARDLTVDGQGRWSNYNTFGNAYNWKGSINWAVTRDIRFRGTLGTSFRAPAISELYAGRGIGYYGGTDPCEAVSSYGQYAGNVQARCAAQGINTATFTNANTGTIPQLVGGNPSLQPEIGRTYTIGTVLTPRWTPGLELDIEYWHYKISNLIGTLPGQYILDQCYTGQNLAYCSDIAARSTSGQLTQVNTTNMNLGGLRTSGLDIDLHYRVRLGAHDTLLLDNNLQQLIGYTEQNYPGGPWVNYIGRAIYQSGYGNPRLRDYASATWTHRNFALTYMLNYTAGMTLNDGTNDLSCKQYSFCSVPGIFSHDVTAAYRFGRWNLQAGVNNLLDKRPPFVPGTGINTENSLYASEMIGRFVFMDLTARF</sequence>
<dbReference type="InterPro" id="IPR036942">
    <property type="entry name" value="Beta-barrel_TonB_sf"/>
</dbReference>
<evidence type="ECO:0000256" key="12">
    <source>
        <dbReference type="SAM" id="SignalP"/>
    </source>
</evidence>
<feature type="domain" description="TonB-dependent receptor-like beta-barrel" evidence="13">
    <location>
        <begin position="427"/>
        <end position="921"/>
    </location>
</feature>
<protein>
    <submittedName>
        <fullName evidence="15">TonB-dependent receptor</fullName>
    </submittedName>
</protein>
<evidence type="ECO:0000256" key="6">
    <source>
        <dbReference type="ARBA" id="ARBA00023077"/>
    </source>
</evidence>
<dbReference type="Proteomes" id="UP001524587">
    <property type="component" value="Unassembled WGS sequence"/>
</dbReference>
<dbReference type="Gene3D" id="2.40.170.20">
    <property type="entry name" value="TonB-dependent receptor, beta-barrel domain"/>
    <property type="match status" value="1"/>
</dbReference>
<evidence type="ECO:0000313" key="15">
    <source>
        <dbReference type="EMBL" id="MCQ8278563.1"/>
    </source>
</evidence>
<dbReference type="Pfam" id="PF00593">
    <property type="entry name" value="TonB_dep_Rec_b-barrel"/>
    <property type="match status" value="1"/>
</dbReference>
<dbReference type="InterPro" id="IPR037066">
    <property type="entry name" value="Plug_dom_sf"/>
</dbReference>
<keyword evidence="6 10" id="KW-0798">TonB box</keyword>
<keyword evidence="15" id="KW-0675">Receptor</keyword>
<organism evidence="15 16">
    <name type="scientific">Endosaccharibacter trunci</name>
    <dbReference type="NCBI Taxonomy" id="2812733"/>
    <lineage>
        <taxon>Bacteria</taxon>
        <taxon>Pseudomonadati</taxon>
        <taxon>Pseudomonadota</taxon>
        <taxon>Alphaproteobacteria</taxon>
        <taxon>Acetobacterales</taxon>
        <taxon>Acetobacteraceae</taxon>
        <taxon>Endosaccharibacter</taxon>
    </lineage>
</organism>
<dbReference type="RefSeq" id="WP_422864041.1">
    <property type="nucleotide sequence ID" value="NZ_JAMSKV010000006.1"/>
</dbReference>
<dbReference type="InterPro" id="IPR000531">
    <property type="entry name" value="Beta-barrel_TonB"/>
</dbReference>
<name>A0ABT1W6Q9_9PROT</name>
<feature type="short sequence motif" description="TonB box" evidence="10">
    <location>
        <begin position="66"/>
        <end position="72"/>
    </location>
</feature>
<keyword evidence="7 9" id="KW-0472">Membrane</keyword>
<evidence type="ECO:0000313" key="16">
    <source>
        <dbReference type="Proteomes" id="UP001524587"/>
    </source>
</evidence>
<dbReference type="SUPFAM" id="SSF56935">
    <property type="entry name" value="Porins"/>
    <property type="match status" value="1"/>
</dbReference>
<evidence type="ECO:0000256" key="10">
    <source>
        <dbReference type="PROSITE-ProRule" id="PRU10143"/>
    </source>
</evidence>
<gene>
    <name evidence="15" type="ORF">NFI95_08875</name>
</gene>
<dbReference type="InterPro" id="IPR010916">
    <property type="entry name" value="TonB_box_CS"/>
</dbReference>
<dbReference type="EMBL" id="JAMSKV010000006">
    <property type="protein sequence ID" value="MCQ8278563.1"/>
    <property type="molecule type" value="Genomic_DNA"/>
</dbReference>
<reference evidence="15 16" key="1">
    <citation type="submission" date="2022-06" db="EMBL/GenBank/DDBJ databases">
        <title>Endosaccharibacter gen. nov., sp. nov., endophytic bacteria isolated from sugarcane.</title>
        <authorList>
            <person name="Pitiwittayakul N."/>
            <person name="Yukphan P."/>
            <person name="Charoenyingcharoen P."/>
            <person name="Tanasupawat S."/>
        </authorList>
    </citation>
    <scope>NUCLEOTIDE SEQUENCE [LARGE SCALE GENOMIC DNA]</scope>
    <source>
        <strain evidence="15 16">KSS8</strain>
    </source>
</reference>
<keyword evidence="4 9" id="KW-0812">Transmembrane</keyword>
<dbReference type="Gene3D" id="2.170.130.10">
    <property type="entry name" value="TonB-dependent receptor, plug domain"/>
    <property type="match status" value="1"/>
</dbReference>
<feature type="signal peptide" evidence="12">
    <location>
        <begin position="1"/>
        <end position="24"/>
    </location>
</feature>
<keyword evidence="16" id="KW-1185">Reference proteome</keyword>
<evidence type="ECO:0000256" key="9">
    <source>
        <dbReference type="PROSITE-ProRule" id="PRU01360"/>
    </source>
</evidence>
<evidence type="ECO:0000256" key="5">
    <source>
        <dbReference type="ARBA" id="ARBA00022729"/>
    </source>
</evidence>
<dbReference type="PROSITE" id="PS00430">
    <property type="entry name" value="TONB_DEPENDENT_REC_1"/>
    <property type="match status" value="1"/>
</dbReference>
<evidence type="ECO:0000256" key="2">
    <source>
        <dbReference type="ARBA" id="ARBA00022448"/>
    </source>
</evidence>
<dbReference type="InterPro" id="IPR039426">
    <property type="entry name" value="TonB-dep_rcpt-like"/>
</dbReference>
<dbReference type="PANTHER" id="PTHR47234:SF2">
    <property type="entry name" value="TONB-DEPENDENT RECEPTOR"/>
    <property type="match status" value="1"/>
</dbReference>
<evidence type="ECO:0000256" key="7">
    <source>
        <dbReference type="ARBA" id="ARBA00023136"/>
    </source>
</evidence>
<accession>A0ABT1W6Q9</accession>
<dbReference type="InterPro" id="IPR012910">
    <property type="entry name" value="Plug_dom"/>
</dbReference>
<dbReference type="PANTHER" id="PTHR47234">
    <property type="match status" value="1"/>
</dbReference>
<evidence type="ECO:0000256" key="4">
    <source>
        <dbReference type="ARBA" id="ARBA00022692"/>
    </source>
</evidence>
<evidence type="ECO:0000256" key="11">
    <source>
        <dbReference type="RuleBase" id="RU003357"/>
    </source>
</evidence>
<dbReference type="PROSITE" id="PS52016">
    <property type="entry name" value="TONB_DEPENDENT_REC_3"/>
    <property type="match status" value="1"/>
</dbReference>
<evidence type="ECO:0000259" key="14">
    <source>
        <dbReference type="Pfam" id="PF07715"/>
    </source>
</evidence>
<proteinExistence type="inferred from homology"/>
<evidence type="ECO:0000256" key="1">
    <source>
        <dbReference type="ARBA" id="ARBA00004571"/>
    </source>
</evidence>
<keyword evidence="3 9" id="KW-1134">Transmembrane beta strand</keyword>
<comment type="similarity">
    <text evidence="9 11">Belongs to the TonB-dependent receptor family.</text>
</comment>
<comment type="subcellular location">
    <subcellularLocation>
        <location evidence="1 9">Cell outer membrane</location>
        <topology evidence="1 9">Multi-pass membrane protein</topology>
    </subcellularLocation>
</comment>
<feature type="chain" id="PRO_5045446368" evidence="12">
    <location>
        <begin position="25"/>
        <end position="958"/>
    </location>
</feature>
<dbReference type="PROSITE" id="PS51257">
    <property type="entry name" value="PROKAR_LIPOPROTEIN"/>
    <property type="match status" value="1"/>
</dbReference>
<keyword evidence="5 12" id="KW-0732">Signal</keyword>
<evidence type="ECO:0000256" key="3">
    <source>
        <dbReference type="ARBA" id="ARBA00022452"/>
    </source>
</evidence>
<evidence type="ECO:0000256" key="8">
    <source>
        <dbReference type="ARBA" id="ARBA00023237"/>
    </source>
</evidence>
<dbReference type="Pfam" id="PF07715">
    <property type="entry name" value="Plug"/>
    <property type="match status" value="1"/>
</dbReference>
<comment type="caution">
    <text evidence="15">The sequence shown here is derived from an EMBL/GenBank/DDBJ whole genome shotgun (WGS) entry which is preliminary data.</text>
</comment>
<keyword evidence="8 9" id="KW-0998">Cell outer membrane</keyword>
<feature type="domain" description="TonB-dependent receptor plug" evidence="14">
    <location>
        <begin position="81"/>
        <end position="192"/>
    </location>
</feature>